<gene>
    <name evidence="1" type="ORF">GCM10010531_25890</name>
</gene>
<proteinExistence type="predicted"/>
<keyword evidence="2" id="KW-1185">Reference proteome</keyword>
<dbReference type="SUPFAM" id="SSF52980">
    <property type="entry name" value="Restriction endonuclease-like"/>
    <property type="match status" value="1"/>
</dbReference>
<accession>A0ABP6P9N2</accession>
<protein>
    <submittedName>
        <fullName evidence="1">DUF559 domain-containing protein</fullName>
    </submittedName>
</protein>
<comment type="caution">
    <text evidence="1">The sequence shown here is derived from an EMBL/GenBank/DDBJ whole genome shotgun (WGS) entry which is preliminary data.</text>
</comment>
<dbReference type="EMBL" id="BAAAVV010000005">
    <property type="protein sequence ID" value="GAA3171342.1"/>
    <property type="molecule type" value="Genomic_DNA"/>
</dbReference>
<evidence type="ECO:0000313" key="2">
    <source>
        <dbReference type="Proteomes" id="UP001499924"/>
    </source>
</evidence>
<dbReference type="Proteomes" id="UP001499924">
    <property type="component" value="Unassembled WGS sequence"/>
</dbReference>
<sequence>MPLFDGPFLGSDALQRGVLTRAQLRGSRWRRLRRDVYCDARLPLTHAVMARAVGLTAPREAVFGGLTAASWWSTRGPLAGPDDVVEVILPPHLRWNPGPGVMVRQALTSDDVVTDGTLRYTDRTRTALDLIRRGVLDDAVVLLDQLVYHRAAFLDDVRIAAARLPRCRGSALARRAAALADGLAQSPPETRLRLLMLRSGLPVPVAQYEVRHDRRLAAQVDFGFPEQKFAVEYDGEWHGGRAQLRLDRARMNRLLAVGWRVLFVTAADMHDPIALVARIAAALAA</sequence>
<dbReference type="Gene3D" id="3.40.960.10">
    <property type="entry name" value="VSR Endonuclease"/>
    <property type="match status" value="1"/>
</dbReference>
<organism evidence="1 2">
    <name type="scientific">Blastococcus jejuensis</name>
    <dbReference type="NCBI Taxonomy" id="351224"/>
    <lineage>
        <taxon>Bacteria</taxon>
        <taxon>Bacillati</taxon>
        <taxon>Actinomycetota</taxon>
        <taxon>Actinomycetes</taxon>
        <taxon>Geodermatophilales</taxon>
        <taxon>Geodermatophilaceae</taxon>
        <taxon>Blastococcus</taxon>
    </lineage>
</organism>
<name>A0ABP6P9N2_9ACTN</name>
<dbReference type="InterPro" id="IPR011335">
    <property type="entry name" value="Restrct_endonuc-II-like"/>
</dbReference>
<evidence type="ECO:0000313" key="1">
    <source>
        <dbReference type="EMBL" id="GAA3171342.1"/>
    </source>
</evidence>
<reference evidence="2" key="1">
    <citation type="journal article" date="2019" name="Int. J. Syst. Evol. Microbiol.">
        <title>The Global Catalogue of Microorganisms (GCM) 10K type strain sequencing project: providing services to taxonomists for standard genome sequencing and annotation.</title>
        <authorList>
            <consortium name="The Broad Institute Genomics Platform"/>
            <consortium name="The Broad Institute Genome Sequencing Center for Infectious Disease"/>
            <person name="Wu L."/>
            <person name="Ma J."/>
        </authorList>
    </citation>
    <scope>NUCLEOTIDE SEQUENCE [LARGE SCALE GENOMIC DNA]</scope>
    <source>
        <strain evidence="2">JCM 15614</strain>
    </source>
</reference>